<comment type="caution">
    <text evidence="1">The sequence shown here is derived from an EMBL/GenBank/DDBJ whole genome shotgun (WGS) entry which is preliminary data.</text>
</comment>
<dbReference type="EMBL" id="LBHB01000002">
    <property type="protein sequence ID" value="KLE34552.1"/>
    <property type="molecule type" value="Genomic_DNA"/>
</dbReference>
<dbReference type="OrthoDB" id="7432862at2"/>
<dbReference type="Proteomes" id="UP000053464">
    <property type="component" value="Unassembled WGS sequence"/>
</dbReference>
<sequence length="269" mass="28292">MRGAFPSLALALAACTVSQTDEMPQPEPVMTTPAMAEDAPPASAPGQKIDETYAVATLDGAPIAGGTPGQAPRIILTVDRVHFSSGCIYADWTYRHTSGASYSAQRFYEPGSAMCARGLATFETAIEELFDGLDGMTRHGDGTVIATGAGHRLVLRPVQSARIEGAWRVTAVDGAQVDEYLDLALLVDATTITFRSACDGYGWFYQADGGSIATDRRFQPAAECLARARIHHAVFDVATAIDAATILDRTPDGGLVLTGGGHSVTVATR</sequence>
<dbReference type="AlphaFoldDB" id="A0A0G9MUY1"/>
<dbReference type="PROSITE" id="PS51257">
    <property type="entry name" value="PROKAR_LIPOPROTEIN"/>
    <property type="match status" value="1"/>
</dbReference>
<dbReference type="STRING" id="1581420.AAW00_10110"/>
<proteinExistence type="predicted"/>
<protein>
    <submittedName>
        <fullName evidence="1">Uncharacterized protein</fullName>
    </submittedName>
</protein>
<gene>
    <name evidence="1" type="ORF">AAW00_10110</name>
</gene>
<accession>A0A0G9MUY1</accession>
<organism evidence="1 2">
    <name type="scientific">Aurantiacibacter luteus</name>
    <dbReference type="NCBI Taxonomy" id="1581420"/>
    <lineage>
        <taxon>Bacteria</taxon>
        <taxon>Pseudomonadati</taxon>
        <taxon>Pseudomonadota</taxon>
        <taxon>Alphaproteobacteria</taxon>
        <taxon>Sphingomonadales</taxon>
        <taxon>Erythrobacteraceae</taxon>
        <taxon>Aurantiacibacter</taxon>
    </lineage>
</organism>
<reference evidence="1 2" key="1">
    <citation type="submission" date="2015-04" db="EMBL/GenBank/DDBJ databases">
        <title>The draft genome sequence of Erythrobacter luteus KA37.</title>
        <authorList>
            <person name="Zhuang L."/>
            <person name="Liu Y."/>
            <person name="Shao Z."/>
        </authorList>
    </citation>
    <scope>NUCLEOTIDE SEQUENCE [LARGE SCALE GENOMIC DNA]</scope>
    <source>
        <strain evidence="1 2">KA37</strain>
    </source>
</reference>
<evidence type="ECO:0000313" key="1">
    <source>
        <dbReference type="EMBL" id="KLE34552.1"/>
    </source>
</evidence>
<evidence type="ECO:0000313" key="2">
    <source>
        <dbReference type="Proteomes" id="UP000053464"/>
    </source>
</evidence>
<keyword evidence="2" id="KW-1185">Reference proteome</keyword>
<name>A0A0G9MUY1_9SPHN</name>
<dbReference type="RefSeq" id="WP_047004199.1">
    <property type="nucleotide sequence ID" value="NZ_LBHB01000002.1"/>
</dbReference>
<dbReference type="PATRIC" id="fig|1581420.6.peg.2074"/>